<feature type="region of interest" description="Disordered" evidence="1">
    <location>
        <begin position="612"/>
        <end position="642"/>
    </location>
</feature>
<feature type="compositionally biased region" description="Polar residues" evidence="1">
    <location>
        <begin position="446"/>
        <end position="457"/>
    </location>
</feature>
<feature type="compositionally biased region" description="Low complexity" evidence="1">
    <location>
        <begin position="424"/>
        <end position="441"/>
    </location>
</feature>
<evidence type="ECO:0000313" key="2">
    <source>
        <dbReference type="EMBL" id="KAG6296381.1"/>
    </source>
</evidence>
<comment type="caution">
    <text evidence="2">The sequence shown here is derived from an EMBL/GenBank/DDBJ whole genome shotgun (WGS) entry which is preliminary data.</text>
</comment>
<feature type="compositionally biased region" description="Basic and acidic residues" evidence="1">
    <location>
        <begin position="654"/>
        <end position="671"/>
    </location>
</feature>
<proteinExistence type="predicted"/>
<protein>
    <submittedName>
        <fullName evidence="2">Uncharacterized protein</fullName>
    </submittedName>
</protein>
<dbReference type="AlphaFoldDB" id="A0A9P7QLQ4"/>
<feature type="region of interest" description="Disordered" evidence="1">
    <location>
        <begin position="654"/>
        <end position="687"/>
    </location>
</feature>
<dbReference type="Proteomes" id="UP000707071">
    <property type="component" value="Unassembled WGS sequence"/>
</dbReference>
<gene>
    <name evidence="2" type="ORF">E4U09_001797</name>
</gene>
<feature type="compositionally biased region" description="Polar residues" evidence="1">
    <location>
        <begin position="130"/>
        <end position="142"/>
    </location>
</feature>
<name>A0A9P7QLQ4_9HYPO</name>
<feature type="region of interest" description="Disordered" evidence="1">
    <location>
        <begin position="113"/>
        <end position="304"/>
    </location>
</feature>
<feature type="compositionally biased region" description="Low complexity" evidence="1">
    <location>
        <begin position="113"/>
        <end position="124"/>
    </location>
</feature>
<dbReference type="EMBL" id="SRRH01000171">
    <property type="protein sequence ID" value="KAG6296381.1"/>
    <property type="molecule type" value="Genomic_DNA"/>
</dbReference>
<feature type="region of interest" description="Disordered" evidence="1">
    <location>
        <begin position="580"/>
        <end position="599"/>
    </location>
</feature>
<feature type="compositionally biased region" description="Polar residues" evidence="1">
    <location>
        <begin position="196"/>
        <end position="223"/>
    </location>
</feature>
<keyword evidence="3" id="KW-1185">Reference proteome</keyword>
<feature type="compositionally biased region" description="Basic and acidic residues" evidence="1">
    <location>
        <begin position="267"/>
        <end position="288"/>
    </location>
</feature>
<feature type="region of interest" description="Disordered" evidence="1">
    <location>
        <begin position="392"/>
        <end position="471"/>
    </location>
</feature>
<reference evidence="2 3" key="1">
    <citation type="journal article" date="2020" name="bioRxiv">
        <title>Whole genome comparisons of ergot fungi reveals the divergence and evolution of species within the genus Claviceps are the result of varying mechanisms driving genome evolution and host range expansion.</title>
        <authorList>
            <person name="Wyka S.A."/>
            <person name="Mondo S.J."/>
            <person name="Liu M."/>
            <person name="Dettman J."/>
            <person name="Nalam V."/>
            <person name="Broders K.D."/>
        </authorList>
    </citation>
    <scope>NUCLEOTIDE SEQUENCE [LARGE SCALE GENOMIC DNA]</scope>
    <source>
        <strain evidence="2 3">Clav52</strain>
    </source>
</reference>
<accession>A0A9P7QLQ4</accession>
<feature type="compositionally biased region" description="Polar residues" evidence="1">
    <location>
        <begin position="152"/>
        <end position="174"/>
    </location>
</feature>
<sequence length="706" mass="76106">MGFLNFLNKRFADDGKSERSFRFKNGRSVLIGSETSFRSSFVPSISDSMAASLSRPQAHVDILDAQGGIRPHDFRSRVQATGVRDYGEDVAERNMGENGVDVRSAAAREFYARRSSISSQSPSMARRESAQPSYRGSRSNIRGGSEAGDMSVTENWTPTRPSSGLSLEPSQASRQGVRGLQRPVVSPPFPAARPGSSASIDRQSGTTRSGISRNTHNVNSTRISIGPPVSGASPSHARQSRRPSKLRDRSISPPCVPRYRSQSSLSVRREQSYSHVADGQRRENECRRAASATGMSSLSGHVRPHLSSEDLHPHLDRLHPVDNEAELDSGASRAAPVHTAKPQLGGAAPLFHHPELQDAVRRAVDESLAQLPLSVDWKALLEMAQKGLALDGELGPQKVPQRRSSLHPGSLPLSNSTPTTAEFSDYGSRSGSSAAGYPSSSRHTKATSIDSLASPKSLSAHPTMFDGRSSVGDGYQISPTFSTLEEDHGVGPIPEVCYGDDVRYHSGIMNIEHAECLTSDYSDVDSFTEKRQPRLNDTEGSLFHDSGFRDLSANLPGLVTDTTPSPCLVCRVLSSLHGDDTAVGPAPSTPCDHHSGGMSRKQRLKALGYDYESDDESDVLPAKPASAKGGRTKRLTSGTGGGLRRLKLVDDRIEEASEEDRAGSLDSEKRRDLRRRPKFGGLGRAPLRCTVGGREDGNVADMEING</sequence>
<evidence type="ECO:0000313" key="3">
    <source>
        <dbReference type="Proteomes" id="UP000707071"/>
    </source>
</evidence>
<organism evidence="2 3">
    <name type="scientific">Claviceps aff. purpurea</name>
    <dbReference type="NCBI Taxonomy" id="1967640"/>
    <lineage>
        <taxon>Eukaryota</taxon>
        <taxon>Fungi</taxon>
        <taxon>Dikarya</taxon>
        <taxon>Ascomycota</taxon>
        <taxon>Pezizomycotina</taxon>
        <taxon>Sordariomycetes</taxon>
        <taxon>Hypocreomycetidae</taxon>
        <taxon>Hypocreales</taxon>
        <taxon>Clavicipitaceae</taxon>
        <taxon>Claviceps</taxon>
    </lineage>
</organism>
<feature type="compositionally biased region" description="Polar residues" evidence="1">
    <location>
        <begin position="412"/>
        <end position="422"/>
    </location>
</feature>
<evidence type="ECO:0000256" key="1">
    <source>
        <dbReference type="SAM" id="MobiDB-lite"/>
    </source>
</evidence>